<dbReference type="EMBL" id="LR721785">
    <property type="protein sequence ID" value="VVW55193.1"/>
    <property type="molecule type" value="Genomic_DNA"/>
</dbReference>
<name>A0A5K1ES43_9MAGN</name>
<proteinExistence type="predicted"/>
<accession>A0A5K1ES43</accession>
<protein>
    <submittedName>
        <fullName evidence="1">Uncharacterized protein</fullName>
    </submittedName>
</protein>
<sequence>MDIRGALGDLFTAQLTSLLP</sequence>
<evidence type="ECO:0000313" key="1">
    <source>
        <dbReference type="EMBL" id="VVW55193.1"/>
    </source>
</evidence>
<reference evidence="1" key="1">
    <citation type="submission" date="2019-09" db="EMBL/GenBank/DDBJ databases">
        <authorList>
            <person name="Zhang L."/>
        </authorList>
    </citation>
    <scope>NUCLEOTIDE SEQUENCE</scope>
</reference>
<gene>
    <name evidence="1" type="ORF">NYM_LOCUS23639</name>
</gene>
<organism evidence="1">
    <name type="scientific">Nymphaea colorata</name>
    <name type="common">pocket water lily</name>
    <dbReference type="NCBI Taxonomy" id="210225"/>
    <lineage>
        <taxon>Eukaryota</taxon>
        <taxon>Viridiplantae</taxon>
        <taxon>Streptophyta</taxon>
        <taxon>Embryophyta</taxon>
        <taxon>Tracheophyta</taxon>
        <taxon>Spermatophyta</taxon>
        <taxon>Magnoliopsida</taxon>
        <taxon>Nymphaeales</taxon>
        <taxon>Nymphaeaceae</taxon>
        <taxon>Nymphaea</taxon>
    </lineage>
</organism>
<dbReference type="AlphaFoldDB" id="A0A5K1ES43"/>